<feature type="region of interest" description="Disordered" evidence="1">
    <location>
        <begin position="140"/>
        <end position="182"/>
    </location>
</feature>
<feature type="domain" description="NYN" evidence="2">
    <location>
        <begin position="6"/>
        <end position="131"/>
    </location>
</feature>
<evidence type="ECO:0000313" key="3">
    <source>
        <dbReference type="EMBL" id="KAF6744285.1"/>
    </source>
</evidence>
<organism evidence="3 4">
    <name type="scientific">Ephemerocybe angulata</name>
    <dbReference type="NCBI Taxonomy" id="980116"/>
    <lineage>
        <taxon>Eukaryota</taxon>
        <taxon>Fungi</taxon>
        <taxon>Dikarya</taxon>
        <taxon>Basidiomycota</taxon>
        <taxon>Agaricomycotina</taxon>
        <taxon>Agaricomycetes</taxon>
        <taxon>Agaricomycetidae</taxon>
        <taxon>Agaricales</taxon>
        <taxon>Agaricineae</taxon>
        <taxon>Psathyrellaceae</taxon>
        <taxon>Ephemerocybe</taxon>
    </lineage>
</organism>
<dbReference type="GO" id="GO:0004540">
    <property type="term" value="F:RNA nuclease activity"/>
    <property type="evidence" value="ECO:0007669"/>
    <property type="project" value="InterPro"/>
</dbReference>
<proteinExistence type="predicted"/>
<dbReference type="InterPro" id="IPR021139">
    <property type="entry name" value="NYN"/>
</dbReference>
<dbReference type="Proteomes" id="UP000521943">
    <property type="component" value="Unassembled WGS sequence"/>
</dbReference>
<dbReference type="Pfam" id="PF01936">
    <property type="entry name" value="NYN"/>
    <property type="match status" value="1"/>
</dbReference>
<evidence type="ECO:0000313" key="4">
    <source>
        <dbReference type="Proteomes" id="UP000521943"/>
    </source>
</evidence>
<gene>
    <name evidence="3" type="ORF">DFP72DRAFT_84249</name>
</gene>
<feature type="compositionally biased region" description="Basic residues" evidence="1">
    <location>
        <begin position="157"/>
        <end position="182"/>
    </location>
</feature>
<comment type="caution">
    <text evidence="3">The sequence shown here is derived from an EMBL/GenBank/DDBJ whole genome shotgun (WGS) entry which is preliminary data.</text>
</comment>
<keyword evidence="4" id="KW-1185">Reference proteome</keyword>
<accession>A0A8H6HC10</accession>
<dbReference type="AlphaFoldDB" id="A0A8H6HC10"/>
<dbReference type="Gene3D" id="3.40.50.1010">
    <property type="entry name" value="5'-nuclease"/>
    <property type="match status" value="1"/>
</dbReference>
<evidence type="ECO:0000259" key="2">
    <source>
        <dbReference type="Pfam" id="PF01936"/>
    </source>
</evidence>
<reference evidence="3 4" key="1">
    <citation type="submission" date="2020-07" db="EMBL/GenBank/DDBJ databases">
        <title>Comparative genomics of pyrophilous fungi reveals a link between fire events and developmental genes.</title>
        <authorList>
            <consortium name="DOE Joint Genome Institute"/>
            <person name="Steindorff A.S."/>
            <person name="Carver A."/>
            <person name="Calhoun S."/>
            <person name="Stillman K."/>
            <person name="Liu H."/>
            <person name="Lipzen A."/>
            <person name="Pangilinan J."/>
            <person name="Labutti K."/>
            <person name="Bruns T.D."/>
            <person name="Grigoriev I.V."/>
        </authorList>
    </citation>
    <scope>NUCLEOTIDE SEQUENCE [LARGE SCALE GENOMIC DNA]</scope>
    <source>
        <strain evidence="3 4">CBS 144469</strain>
    </source>
</reference>
<evidence type="ECO:0000256" key="1">
    <source>
        <dbReference type="SAM" id="MobiDB-lite"/>
    </source>
</evidence>
<name>A0A8H6HC10_9AGAR</name>
<sequence length="182" mass="20527">MEKGDVAVFWELSQTTSINGDPDLALGAIQEYAASHGPVKHKIAYLTGPNEPSRSARLNQLGVQVKHCPKNGQKETVVHSMVVDVSFHCALDFPQTKTVVFVTGPDRDFTYLARVLRSQGKRIIILVMKNGRIAKVKKPDAYYPRPPLRTPDMKVNRQIHHPKHPPKQKKKDIRAKQVAQRH</sequence>
<dbReference type="OrthoDB" id="2956675at2759"/>
<dbReference type="EMBL" id="JACGCI010000124">
    <property type="protein sequence ID" value="KAF6744285.1"/>
    <property type="molecule type" value="Genomic_DNA"/>
</dbReference>
<protein>
    <recommendedName>
        <fullName evidence="2">NYN domain-containing protein</fullName>
    </recommendedName>
</protein>